<dbReference type="InterPro" id="IPR045851">
    <property type="entry name" value="AMP-bd_C_sf"/>
</dbReference>
<protein>
    <submittedName>
        <fullName evidence="2">Acyl-CoA synthetase</fullName>
    </submittedName>
</protein>
<dbReference type="Proteomes" id="UP000287563">
    <property type="component" value="Unassembled WGS sequence"/>
</dbReference>
<dbReference type="PANTHER" id="PTHR45398:SF1">
    <property type="entry name" value="ENZYME, PUTATIVE (JCVI)-RELATED"/>
    <property type="match status" value="1"/>
</dbReference>
<comment type="caution">
    <text evidence="2">The sequence shown here is derived from an EMBL/GenBank/DDBJ whole genome shotgun (WGS) entry which is preliminary data.</text>
</comment>
<dbReference type="InterPro" id="IPR000873">
    <property type="entry name" value="AMP-dep_synth/lig_dom"/>
</dbReference>
<dbReference type="AlphaFoldDB" id="A0A3S4TKK4"/>
<organism evidence="2 3">
    <name type="scientific">Photobacterium chitinilyticum</name>
    <dbReference type="NCBI Taxonomy" id="2485123"/>
    <lineage>
        <taxon>Bacteria</taxon>
        <taxon>Pseudomonadati</taxon>
        <taxon>Pseudomonadota</taxon>
        <taxon>Gammaproteobacteria</taxon>
        <taxon>Vibrionales</taxon>
        <taxon>Vibrionaceae</taxon>
        <taxon>Photobacterium</taxon>
    </lineage>
</organism>
<dbReference type="Pfam" id="PF00501">
    <property type="entry name" value="AMP-binding"/>
    <property type="match status" value="1"/>
</dbReference>
<proteinExistence type="predicted"/>
<dbReference type="Gene3D" id="3.40.50.12780">
    <property type="entry name" value="N-terminal domain of ligase-like"/>
    <property type="match status" value="1"/>
</dbReference>
<dbReference type="InterPro" id="IPR042099">
    <property type="entry name" value="ANL_N_sf"/>
</dbReference>
<evidence type="ECO:0000313" key="2">
    <source>
        <dbReference type="EMBL" id="RWX54700.1"/>
    </source>
</evidence>
<dbReference type="SUPFAM" id="SSF56801">
    <property type="entry name" value="Acetyl-CoA synthetase-like"/>
    <property type="match status" value="1"/>
</dbReference>
<name>A0A3S4TKK4_9GAMM</name>
<dbReference type="OrthoDB" id="9787658at2"/>
<dbReference type="PANTHER" id="PTHR45398">
    <property type="match status" value="1"/>
</dbReference>
<feature type="domain" description="AMP-dependent synthetase/ligase" evidence="1">
    <location>
        <begin position="38"/>
        <end position="301"/>
    </location>
</feature>
<accession>A0A3S4TKK4</accession>
<reference evidence="2 3" key="1">
    <citation type="submission" date="2018-11" db="EMBL/GenBank/DDBJ databases">
        <title>Photobacterium sp. BEI247 sp. nov., a marine bacterium isolated from Yongle Blue Hole in the South China Sea.</title>
        <authorList>
            <person name="Wang X."/>
        </authorList>
    </citation>
    <scope>NUCLEOTIDE SEQUENCE [LARGE SCALE GENOMIC DNA]</scope>
    <source>
        <strain evidence="3">BEI247</strain>
    </source>
</reference>
<dbReference type="RefSeq" id="WP_128784858.1">
    <property type="nucleotide sequence ID" value="NZ_JAKJSG010000029.1"/>
</dbReference>
<gene>
    <name evidence="2" type="ORF">EDI28_15970</name>
</gene>
<sequence length="468" mass="52855">MDIQHVKATCQKEVVFCPLSELMCSSRKDKLKVAYQTRSLVFWAQFKADVEALVQMLQASSYVKWALCFDDSYHFAVAFMAAAHAGKHIILPGNHQADALGDLASHFDVLLHDRYELREFSHHQQMMPLVLETDFEPKATSALTELQLEAVTITLFTSGSSGQPKAVVKTLGCINAEIAELEKVWGEQLRNANVVSTVSHQHIYGLLFRVLWPLCAGRMFGREDLSYPEQVMAQANPDTVLVTSPALLKRLNGESVTQPYRAVFSSGGPLSEAAALQSNTLFGHLPFEVFGSTETGGIGFRQQHQANTPWQLFDVIDMALNAEGCLRICSPFIALDSWYQTSDQCQIMGERHFSLQGRTDRVVKVEEKRISLTEVERRLCQLCWIDEAAVLTLDEPNRLVIAAVITLTDEGRRNMQTLGKGRFWLDLRQQLRRWLEPVGIPRRFRDVGEIPLNSQGKRLVRDLEQFFK</sequence>
<dbReference type="Gene3D" id="3.30.300.30">
    <property type="match status" value="1"/>
</dbReference>
<evidence type="ECO:0000259" key="1">
    <source>
        <dbReference type="Pfam" id="PF00501"/>
    </source>
</evidence>
<evidence type="ECO:0000313" key="3">
    <source>
        <dbReference type="Proteomes" id="UP000287563"/>
    </source>
</evidence>
<keyword evidence="3" id="KW-1185">Reference proteome</keyword>
<dbReference type="EMBL" id="RJLM01000006">
    <property type="protein sequence ID" value="RWX54700.1"/>
    <property type="molecule type" value="Genomic_DNA"/>
</dbReference>